<dbReference type="GO" id="GO:0005789">
    <property type="term" value="C:endoplasmic reticulum membrane"/>
    <property type="evidence" value="ECO:0007669"/>
    <property type="project" value="TreeGrafter"/>
</dbReference>
<keyword evidence="4" id="KW-1185">Reference proteome</keyword>
<evidence type="ECO:0000256" key="1">
    <source>
        <dbReference type="ARBA" id="ARBA00038101"/>
    </source>
</evidence>
<proteinExistence type="inferred from homology"/>
<dbReference type="Gene3D" id="1.25.40.10">
    <property type="entry name" value="Tetratricopeptide repeat domain"/>
    <property type="match status" value="2"/>
</dbReference>
<sequence>MAYLYGRGVPVNYELALKYFQKAAEQGWVDGQLQLGTMYYNGIGVKRDYKQALKFFNLASQAGHILAFYNLAQMHATGTGVMRSCHTAVELFKNVCERGRWSERLMAAYRSFKDGDMDGSLVQYLLLAEQGYEVAQSNVAFILDQSYTVARIKLGDYHFYGYGTDVDYETAVIHYRLASEQQHSAQAMFNLGYMHEKGLGIKQDIHLAKRFYDMAAEASPDAQVPVFLALFKLGLVYTLQYMHNLNMTELVSQVDLDQLLGPEWDLYLMTVIALLLGTVIAYRQRQHQAVPPRPPPLLAPARPPQEQPQPEDQVQPEVPPQAEEEQQ</sequence>
<organism evidence="3 4">
    <name type="scientific">Hucho hucho</name>
    <name type="common">huchen</name>
    <dbReference type="NCBI Taxonomy" id="62062"/>
    <lineage>
        <taxon>Eukaryota</taxon>
        <taxon>Metazoa</taxon>
        <taxon>Chordata</taxon>
        <taxon>Craniata</taxon>
        <taxon>Vertebrata</taxon>
        <taxon>Euteleostomi</taxon>
        <taxon>Actinopterygii</taxon>
        <taxon>Neopterygii</taxon>
        <taxon>Teleostei</taxon>
        <taxon>Protacanthopterygii</taxon>
        <taxon>Salmoniformes</taxon>
        <taxon>Salmonidae</taxon>
        <taxon>Salmoninae</taxon>
        <taxon>Hucho</taxon>
    </lineage>
</organism>
<evidence type="ECO:0000256" key="2">
    <source>
        <dbReference type="SAM" id="MobiDB-lite"/>
    </source>
</evidence>
<accession>A0A4W5JKU8</accession>
<reference evidence="3" key="2">
    <citation type="submission" date="2025-08" db="UniProtKB">
        <authorList>
            <consortium name="Ensembl"/>
        </authorList>
    </citation>
    <scope>IDENTIFICATION</scope>
</reference>
<protein>
    <submittedName>
        <fullName evidence="3">SEL1L adaptor subunit of SYVN1 ubiquitin ligase</fullName>
    </submittedName>
</protein>
<dbReference type="SUPFAM" id="SSF81901">
    <property type="entry name" value="HCP-like"/>
    <property type="match status" value="2"/>
</dbReference>
<dbReference type="Proteomes" id="UP000314982">
    <property type="component" value="Unassembled WGS sequence"/>
</dbReference>
<comment type="similarity">
    <text evidence="1">Belongs to the sel-1 family.</text>
</comment>
<dbReference type="PANTHER" id="PTHR11102">
    <property type="entry name" value="SEL-1-LIKE PROTEIN"/>
    <property type="match status" value="1"/>
</dbReference>
<feature type="region of interest" description="Disordered" evidence="2">
    <location>
        <begin position="289"/>
        <end position="327"/>
    </location>
</feature>
<dbReference type="AlphaFoldDB" id="A0A4W5JKU8"/>
<dbReference type="Pfam" id="PF08238">
    <property type="entry name" value="Sel1"/>
    <property type="match status" value="5"/>
</dbReference>
<dbReference type="InterPro" id="IPR006597">
    <property type="entry name" value="Sel1-like"/>
</dbReference>
<dbReference type="GeneTree" id="ENSGT00940000156671"/>
<evidence type="ECO:0000313" key="3">
    <source>
        <dbReference type="Ensembl" id="ENSHHUP00000000304.1"/>
    </source>
</evidence>
<dbReference type="InterPro" id="IPR050767">
    <property type="entry name" value="Sel1_AlgK"/>
</dbReference>
<name>A0A4W5JKU8_9TELE</name>
<dbReference type="GO" id="GO:0036503">
    <property type="term" value="P:ERAD pathway"/>
    <property type="evidence" value="ECO:0007669"/>
    <property type="project" value="TreeGrafter"/>
</dbReference>
<dbReference type="PANTHER" id="PTHR11102:SF147">
    <property type="entry name" value="SEL1L ADAPTOR SUBUNIT OF ERAD E3 UBIQUITIN LIGASE"/>
    <property type="match status" value="1"/>
</dbReference>
<dbReference type="Ensembl" id="ENSHHUT00000000314.1">
    <property type="protein sequence ID" value="ENSHHUP00000000304.1"/>
    <property type="gene ID" value="ENSHHUG00000000224.1"/>
</dbReference>
<dbReference type="SMART" id="SM00671">
    <property type="entry name" value="SEL1"/>
    <property type="match status" value="5"/>
</dbReference>
<feature type="compositionally biased region" description="Pro residues" evidence="2">
    <location>
        <begin position="291"/>
        <end position="307"/>
    </location>
</feature>
<dbReference type="InterPro" id="IPR011990">
    <property type="entry name" value="TPR-like_helical_dom_sf"/>
</dbReference>
<reference evidence="4" key="1">
    <citation type="submission" date="2018-06" db="EMBL/GenBank/DDBJ databases">
        <title>Genome assembly of Danube salmon.</title>
        <authorList>
            <person name="Macqueen D.J."/>
            <person name="Gundappa M.K."/>
        </authorList>
    </citation>
    <scope>NUCLEOTIDE SEQUENCE [LARGE SCALE GENOMIC DNA]</scope>
</reference>
<reference evidence="3" key="3">
    <citation type="submission" date="2025-09" db="UniProtKB">
        <authorList>
            <consortium name="Ensembl"/>
        </authorList>
    </citation>
    <scope>IDENTIFICATION</scope>
</reference>
<evidence type="ECO:0000313" key="4">
    <source>
        <dbReference type="Proteomes" id="UP000314982"/>
    </source>
</evidence>